<dbReference type="InterPro" id="IPR000086">
    <property type="entry name" value="NUDIX_hydrolase_dom"/>
</dbReference>
<dbReference type="PROSITE" id="PS51462">
    <property type="entry name" value="NUDIX"/>
    <property type="match status" value="1"/>
</dbReference>
<dbReference type="OrthoDB" id="7066910at2"/>
<comment type="caution">
    <text evidence="6">The sequence shown here is derived from an EMBL/GenBank/DDBJ whole genome shotgun (WGS) entry which is preliminary data.</text>
</comment>
<dbReference type="InterPro" id="IPR047198">
    <property type="entry name" value="DDP-like_NUDIX"/>
</dbReference>
<dbReference type="InterPro" id="IPR015797">
    <property type="entry name" value="NUDIX_hydrolase-like_dom_sf"/>
</dbReference>
<evidence type="ECO:0000256" key="2">
    <source>
        <dbReference type="ARBA" id="ARBA00022723"/>
    </source>
</evidence>
<dbReference type="CDD" id="cd04666">
    <property type="entry name" value="NUDIX_DIPP2_like_Nudt4"/>
    <property type="match status" value="1"/>
</dbReference>
<evidence type="ECO:0000313" key="6">
    <source>
        <dbReference type="EMBL" id="KPQ12301.1"/>
    </source>
</evidence>
<evidence type="ECO:0000256" key="4">
    <source>
        <dbReference type="ARBA" id="ARBA00022842"/>
    </source>
</evidence>
<dbReference type="PANTHER" id="PTHR12629:SF0">
    <property type="entry name" value="DIPHOSPHOINOSITOL-POLYPHOSPHATE DIPHOSPHATASE"/>
    <property type="match status" value="1"/>
</dbReference>
<reference evidence="7 9" key="2">
    <citation type="submission" date="2016-08" db="EMBL/GenBank/DDBJ databases">
        <authorList>
            <person name="Varghese N."/>
            <person name="Submissions Spin"/>
        </authorList>
    </citation>
    <scope>NUCLEOTIDE SEQUENCE [LARGE SCALE GENOMIC DNA]</scope>
    <source>
        <strain evidence="7 9">HL-109</strain>
    </source>
</reference>
<keyword evidence="9" id="KW-1185">Reference proteome</keyword>
<evidence type="ECO:0000259" key="5">
    <source>
        <dbReference type="PROSITE" id="PS51462"/>
    </source>
</evidence>
<dbReference type="EMBL" id="FMBM01000002">
    <property type="protein sequence ID" value="SCC81204.1"/>
    <property type="molecule type" value="Genomic_DNA"/>
</dbReference>
<evidence type="ECO:0000313" key="9">
    <source>
        <dbReference type="Proteomes" id="UP000182800"/>
    </source>
</evidence>
<dbReference type="RefSeq" id="WP_131817774.1">
    <property type="nucleotide sequence ID" value="NZ_FMBM01000002.1"/>
</dbReference>
<comment type="cofactor">
    <cofactor evidence="1">
        <name>Mg(2+)</name>
        <dbReference type="ChEBI" id="CHEBI:18420"/>
    </cofactor>
</comment>
<dbReference type="Proteomes" id="UP000050497">
    <property type="component" value="Unassembled WGS sequence"/>
</dbReference>
<sequence length="157" mass="17722">MLSSLMRRAGHADGVDPVIQVGAIPYRIMDGHVAFLLVTSRRTGRWIYPKGAIIDGMTAAESAACEAFEEAGVEGEVWPEPFGSYDTVKIKGMTRTPLRVALYPLEVTRQLDPWKESRQRHRHWALLPEARRLLSEPRLVEVTKSLHAHLRKREAIA</sequence>
<keyword evidence="2" id="KW-0479">Metal-binding</keyword>
<dbReference type="Proteomes" id="UP000182800">
    <property type="component" value="Unassembled WGS sequence"/>
</dbReference>
<proteinExistence type="predicted"/>
<evidence type="ECO:0000256" key="1">
    <source>
        <dbReference type="ARBA" id="ARBA00001946"/>
    </source>
</evidence>
<reference evidence="6 8" key="1">
    <citation type="submission" date="2015-09" db="EMBL/GenBank/DDBJ databases">
        <title>Identification and resolution of microdiversity through metagenomic sequencing of parallel consortia.</title>
        <authorList>
            <person name="Nelson W.C."/>
            <person name="Romine M.F."/>
            <person name="Lindemann S.R."/>
        </authorList>
    </citation>
    <scope>NUCLEOTIDE SEQUENCE [LARGE SCALE GENOMIC DNA]</scope>
    <source>
        <strain evidence="6">HL-109</strain>
    </source>
</reference>
<dbReference type="GO" id="GO:0046872">
    <property type="term" value="F:metal ion binding"/>
    <property type="evidence" value="ECO:0007669"/>
    <property type="project" value="UniProtKB-KW"/>
</dbReference>
<feature type="domain" description="Nudix hydrolase" evidence="5">
    <location>
        <begin position="16"/>
        <end position="148"/>
    </location>
</feature>
<accession>A0A0P8A440</accession>
<dbReference type="SUPFAM" id="SSF55811">
    <property type="entry name" value="Nudix"/>
    <property type="match status" value="1"/>
</dbReference>
<dbReference type="STRING" id="1653334.GA0071312_2139"/>
<dbReference type="PANTHER" id="PTHR12629">
    <property type="entry name" value="DIPHOSPHOINOSITOL POLYPHOSPHATE PHOSPHOHYDROLASE"/>
    <property type="match status" value="1"/>
</dbReference>
<evidence type="ECO:0000256" key="3">
    <source>
        <dbReference type="ARBA" id="ARBA00022801"/>
    </source>
</evidence>
<evidence type="ECO:0000313" key="8">
    <source>
        <dbReference type="Proteomes" id="UP000050497"/>
    </source>
</evidence>
<dbReference type="EMBL" id="LJSX01000002">
    <property type="protein sequence ID" value="KPQ12301.1"/>
    <property type="molecule type" value="Genomic_DNA"/>
</dbReference>
<keyword evidence="3" id="KW-0378">Hydrolase</keyword>
<keyword evidence="4" id="KW-0460">Magnesium</keyword>
<evidence type="ECO:0000313" key="7">
    <source>
        <dbReference type="EMBL" id="SCC81204.1"/>
    </source>
</evidence>
<dbReference type="Gene3D" id="3.90.79.10">
    <property type="entry name" value="Nucleoside Triphosphate Pyrophosphohydrolase"/>
    <property type="match status" value="1"/>
</dbReference>
<gene>
    <name evidence="7" type="ORF">GA0071312_2139</name>
    <name evidence="6" type="ORF">HLUCCO17_01710</name>
</gene>
<organism evidence="6 8">
    <name type="scientific">Saliniramus fredricksonii</name>
    <dbReference type="NCBI Taxonomy" id="1653334"/>
    <lineage>
        <taxon>Bacteria</taxon>
        <taxon>Pseudomonadati</taxon>
        <taxon>Pseudomonadota</taxon>
        <taxon>Alphaproteobacteria</taxon>
        <taxon>Hyphomicrobiales</taxon>
        <taxon>Salinarimonadaceae</taxon>
        <taxon>Saliniramus</taxon>
    </lineage>
</organism>
<protein>
    <submittedName>
        <fullName evidence="6">NUDIX domain</fullName>
    </submittedName>
</protein>
<dbReference type="GO" id="GO:0005737">
    <property type="term" value="C:cytoplasm"/>
    <property type="evidence" value="ECO:0007669"/>
    <property type="project" value="TreeGrafter"/>
</dbReference>
<name>A0A0P8A440_9HYPH</name>
<dbReference type="AlphaFoldDB" id="A0A0P8A440"/>
<dbReference type="GO" id="GO:0016462">
    <property type="term" value="F:pyrophosphatase activity"/>
    <property type="evidence" value="ECO:0007669"/>
    <property type="project" value="InterPro"/>
</dbReference>